<dbReference type="AlphaFoldDB" id="A0A913ZEE5"/>
<keyword evidence="5 7" id="KW-0472">Membrane</keyword>
<dbReference type="EnsemblMetazoa" id="XM_038194235.1">
    <property type="protein sequence ID" value="XP_038050163.1"/>
    <property type="gene ID" value="LOC119723531"/>
</dbReference>
<dbReference type="Proteomes" id="UP000887568">
    <property type="component" value="Unplaced"/>
</dbReference>
<keyword evidence="3 7" id="KW-0812">Transmembrane</keyword>
<dbReference type="PANTHER" id="PTHR16932:SF18">
    <property type="entry name" value="INTERFERON, ALPHA-INDUCIBLE PROTEIN 27-LIKE 2"/>
    <property type="match status" value="1"/>
</dbReference>
<dbReference type="Pfam" id="PF06140">
    <property type="entry name" value="Ifi-6-16"/>
    <property type="match status" value="1"/>
</dbReference>
<comment type="subcellular location">
    <subcellularLocation>
        <location evidence="1">Membrane</location>
        <topology evidence="1">Multi-pass membrane protein</topology>
    </subcellularLocation>
</comment>
<evidence type="ECO:0000313" key="9">
    <source>
        <dbReference type="Proteomes" id="UP000887568"/>
    </source>
</evidence>
<dbReference type="GO" id="GO:0031966">
    <property type="term" value="C:mitochondrial membrane"/>
    <property type="evidence" value="ECO:0007669"/>
    <property type="project" value="TreeGrafter"/>
</dbReference>
<name>A0A913ZEE5_PATMI</name>
<feature type="compositionally biased region" description="Polar residues" evidence="6">
    <location>
        <begin position="98"/>
        <end position="108"/>
    </location>
</feature>
<feature type="compositionally biased region" description="Low complexity" evidence="6">
    <location>
        <begin position="130"/>
        <end position="140"/>
    </location>
</feature>
<evidence type="ECO:0000256" key="6">
    <source>
        <dbReference type="SAM" id="MobiDB-lite"/>
    </source>
</evidence>
<accession>A0A913ZEE5</accession>
<protein>
    <submittedName>
        <fullName evidence="8">Uncharacterized protein</fullName>
    </submittedName>
</protein>
<feature type="transmembrane region" description="Helical" evidence="7">
    <location>
        <begin position="148"/>
        <end position="169"/>
    </location>
</feature>
<proteinExistence type="inferred from homology"/>
<feature type="transmembrane region" description="Helical" evidence="7">
    <location>
        <begin position="211"/>
        <end position="237"/>
    </location>
</feature>
<dbReference type="GeneID" id="119723531"/>
<evidence type="ECO:0000256" key="7">
    <source>
        <dbReference type="SAM" id="Phobius"/>
    </source>
</evidence>
<dbReference type="GO" id="GO:0097193">
    <property type="term" value="P:intrinsic apoptotic signaling pathway"/>
    <property type="evidence" value="ECO:0007669"/>
    <property type="project" value="TreeGrafter"/>
</dbReference>
<dbReference type="InterPro" id="IPR009311">
    <property type="entry name" value="IFI6/IFI27-like"/>
</dbReference>
<organism evidence="8 9">
    <name type="scientific">Patiria miniata</name>
    <name type="common">Bat star</name>
    <name type="synonym">Asterina miniata</name>
    <dbReference type="NCBI Taxonomy" id="46514"/>
    <lineage>
        <taxon>Eukaryota</taxon>
        <taxon>Metazoa</taxon>
        <taxon>Echinodermata</taxon>
        <taxon>Eleutherozoa</taxon>
        <taxon>Asterozoa</taxon>
        <taxon>Asteroidea</taxon>
        <taxon>Valvatacea</taxon>
        <taxon>Valvatida</taxon>
        <taxon>Asterinidae</taxon>
        <taxon>Patiria</taxon>
    </lineage>
</organism>
<dbReference type="PANTHER" id="PTHR16932">
    <property type="entry name" value="INTERFERON ALPHA-INDUCIBLE PROTEIN 27"/>
    <property type="match status" value="1"/>
</dbReference>
<evidence type="ECO:0000256" key="3">
    <source>
        <dbReference type="ARBA" id="ARBA00022692"/>
    </source>
</evidence>
<evidence type="ECO:0000256" key="1">
    <source>
        <dbReference type="ARBA" id="ARBA00004141"/>
    </source>
</evidence>
<feature type="region of interest" description="Disordered" evidence="6">
    <location>
        <begin position="93"/>
        <end position="140"/>
    </location>
</feature>
<keyword evidence="9" id="KW-1185">Reference proteome</keyword>
<evidence type="ECO:0000256" key="5">
    <source>
        <dbReference type="ARBA" id="ARBA00023136"/>
    </source>
</evidence>
<evidence type="ECO:0000256" key="2">
    <source>
        <dbReference type="ARBA" id="ARBA00007262"/>
    </source>
</evidence>
<feature type="transmembrane region" description="Helical" evidence="7">
    <location>
        <begin position="181"/>
        <end position="204"/>
    </location>
</feature>
<dbReference type="Gene3D" id="6.10.110.10">
    <property type="match status" value="1"/>
</dbReference>
<evidence type="ECO:0000256" key="4">
    <source>
        <dbReference type="ARBA" id="ARBA00022989"/>
    </source>
</evidence>
<sequence>MWSFSRPSAQDQVILIVNDKPVRGENGQLKIVVSVKAYPDGRVQVCFDDGSIRELTLADFSADGSQDVMGAEEFVQHLKRLFPDVTVQTLDLKETQVPDESSAPTTPSDHPRLRQAGKITDESVPDETPQEQSSGEEQSSGGYLKRNLLVGAICAPLAVGAAVVVLPVIGFGAGGIAAGSYAAGMMSSAAIANGGGVAAGSLVATLQAAGAAGLGAGATAAVGGVGAAIGGAASYFVGVFQDKFKKNKEEKEN</sequence>
<comment type="similarity">
    <text evidence="2">Belongs to the IFI6/IFI27 family.</text>
</comment>
<dbReference type="InterPro" id="IPR038213">
    <property type="entry name" value="IFI6/IFI27-like_sf"/>
</dbReference>
<dbReference type="OrthoDB" id="10239110at2759"/>
<reference evidence="8" key="1">
    <citation type="submission" date="2022-11" db="UniProtKB">
        <authorList>
            <consortium name="EnsemblMetazoa"/>
        </authorList>
    </citation>
    <scope>IDENTIFICATION</scope>
</reference>
<keyword evidence="4 7" id="KW-1133">Transmembrane helix</keyword>
<dbReference type="RefSeq" id="XP_038050163.1">
    <property type="nucleotide sequence ID" value="XM_038194235.1"/>
</dbReference>
<evidence type="ECO:0000313" key="8">
    <source>
        <dbReference type="EnsemblMetazoa" id="XP_038050163.1"/>
    </source>
</evidence>
<dbReference type="GO" id="GO:0001836">
    <property type="term" value="P:release of cytochrome c from mitochondria"/>
    <property type="evidence" value="ECO:0007669"/>
    <property type="project" value="TreeGrafter"/>
</dbReference>
<dbReference type="OMA" id="CFDDGSI"/>